<dbReference type="AlphaFoldDB" id="A0A833J4A0"/>
<proteinExistence type="predicted"/>
<reference evidence="2 3" key="1">
    <citation type="submission" date="2019-10" db="EMBL/GenBank/DDBJ databases">
        <title>Draft Genome Sequence of the Caffeine Degrading Methylotroph Methylorubrum populi PINKEL.</title>
        <authorList>
            <person name="Dawson S.C."/>
            <person name="Zhang X."/>
            <person name="Wright M.E."/>
            <person name="Sharma G."/>
            <person name="Langner J.T."/>
            <person name="Ditty J.L."/>
            <person name="Subuyuj G.A."/>
        </authorList>
    </citation>
    <scope>NUCLEOTIDE SEQUENCE [LARGE SCALE GENOMIC DNA]</scope>
    <source>
        <strain evidence="2 3">Pinkel</strain>
    </source>
</reference>
<name>A0A833J4A0_9HYPH</name>
<feature type="region of interest" description="Disordered" evidence="1">
    <location>
        <begin position="1"/>
        <end position="29"/>
    </location>
</feature>
<evidence type="ECO:0000313" key="3">
    <source>
        <dbReference type="Proteomes" id="UP000469949"/>
    </source>
</evidence>
<dbReference type="EMBL" id="WEKV01000018">
    <property type="protein sequence ID" value="KAB7783306.1"/>
    <property type="molecule type" value="Genomic_DNA"/>
</dbReference>
<comment type="caution">
    <text evidence="2">The sequence shown here is derived from an EMBL/GenBank/DDBJ whole genome shotgun (WGS) entry which is preliminary data.</text>
</comment>
<evidence type="ECO:0000256" key="1">
    <source>
        <dbReference type="SAM" id="MobiDB-lite"/>
    </source>
</evidence>
<feature type="compositionally biased region" description="Basic and acidic residues" evidence="1">
    <location>
        <begin position="11"/>
        <end position="21"/>
    </location>
</feature>
<organism evidence="2 3">
    <name type="scientific">Methylorubrum populi</name>
    <dbReference type="NCBI Taxonomy" id="223967"/>
    <lineage>
        <taxon>Bacteria</taxon>
        <taxon>Pseudomonadati</taxon>
        <taxon>Pseudomonadota</taxon>
        <taxon>Alphaproteobacteria</taxon>
        <taxon>Hyphomicrobiales</taxon>
        <taxon>Methylobacteriaceae</taxon>
        <taxon>Methylorubrum</taxon>
    </lineage>
</organism>
<gene>
    <name evidence="2" type="ORF">F8B43_4600</name>
</gene>
<sequence length="42" mass="4565">MYKIPLLMGRSELEDGQEKETGPPTSIAACGSACRDLRRAGR</sequence>
<protein>
    <submittedName>
        <fullName evidence="2">Uncharacterized protein</fullName>
    </submittedName>
</protein>
<evidence type="ECO:0000313" key="2">
    <source>
        <dbReference type="EMBL" id="KAB7783306.1"/>
    </source>
</evidence>
<accession>A0A833J4A0</accession>
<dbReference type="Proteomes" id="UP000469949">
    <property type="component" value="Unassembled WGS sequence"/>
</dbReference>